<evidence type="ECO:0000256" key="2">
    <source>
        <dbReference type="ARBA" id="ARBA00023180"/>
    </source>
</evidence>
<evidence type="ECO:0000313" key="6">
    <source>
        <dbReference type="Proteomes" id="UP000467841"/>
    </source>
</evidence>
<evidence type="ECO:0000259" key="3">
    <source>
        <dbReference type="PROSITE" id="PS51485"/>
    </source>
</evidence>
<dbReference type="GO" id="GO:0009055">
    <property type="term" value="F:electron transfer activity"/>
    <property type="evidence" value="ECO:0007669"/>
    <property type="project" value="InterPro"/>
</dbReference>
<name>A0A6D2JIG2_9BRAS</name>
<dbReference type="FunFam" id="2.60.40.420:FF:000034">
    <property type="entry name" value="Cupredoxin superfamily protein"/>
    <property type="match status" value="2"/>
</dbReference>
<dbReference type="PANTHER" id="PTHR33021:SF381">
    <property type="entry name" value="PHYTOCYANIN DOMAIN-CONTAINING PROTEIN"/>
    <property type="match status" value="1"/>
</dbReference>
<dbReference type="AlphaFoldDB" id="A0A6D2JIG2"/>
<evidence type="ECO:0000256" key="1">
    <source>
        <dbReference type="ARBA" id="ARBA00023157"/>
    </source>
</evidence>
<dbReference type="PROSITE" id="PS51485">
    <property type="entry name" value="PHYTOCYANIN"/>
    <property type="match status" value="2"/>
</dbReference>
<accession>A0A6D2JIG2</accession>
<dbReference type="Proteomes" id="UP000467841">
    <property type="component" value="Unassembled WGS sequence"/>
</dbReference>
<feature type="domain" description="Phytocyanin" evidence="3">
    <location>
        <begin position="63"/>
        <end position="164"/>
    </location>
</feature>
<keyword evidence="2" id="KW-0325">Glycoprotein</keyword>
<feature type="domain" description="Phytocyanin" evidence="3">
    <location>
        <begin position="182"/>
        <end position="284"/>
    </location>
</feature>
<keyword evidence="1" id="KW-1015">Disulfide bond</keyword>
<dbReference type="InterPro" id="IPR039391">
    <property type="entry name" value="Phytocyanin-like"/>
</dbReference>
<organism evidence="5 6">
    <name type="scientific">Microthlaspi erraticum</name>
    <dbReference type="NCBI Taxonomy" id="1685480"/>
    <lineage>
        <taxon>Eukaryota</taxon>
        <taxon>Viridiplantae</taxon>
        <taxon>Streptophyta</taxon>
        <taxon>Embryophyta</taxon>
        <taxon>Tracheophyta</taxon>
        <taxon>Spermatophyta</taxon>
        <taxon>Magnoliopsida</taxon>
        <taxon>eudicotyledons</taxon>
        <taxon>Gunneridae</taxon>
        <taxon>Pentapetalae</taxon>
        <taxon>rosids</taxon>
        <taxon>malvids</taxon>
        <taxon>Brassicales</taxon>
        <taxon>Brassicaceae</taxon>
        <taxon>Coluteocarpeae</taxon>
        <taxon>Microthlaspi</taxon>
    </lineage>
</organism>
<dbReference type="SUPFAM" id="SSF49503">
    <property type="entry name" value="Cupredoxins"/>
    <property type="match status" value="2"/>
</dbReference>
<dbReference type="Pfam" id="PF02298">
    <property type="entry name" value="Cu_bind_like"/>
    <property type="match status" value="2"/>
</dbReference>
<keyword evidence="6" id="KW-1185">Reference proteome</keyword>
<evidence type="ECO:0000313" key="5">
    <source>
        <dbReference type="EMBL" id="CAA7036639.1"/>
    </source>
</evidence>
<reference evidence="5 6" key="1">
    <citation type="submission" date="2020-01" db="EMBL/GenBank/DDBJ databases">
        <authorList>
            <person name="Mishra B."/>
        </authorList>
    </citation>
    <scope>NUCLEOTIDE SEQUENCE [LARGE SCALE GENOMIC DNA]</scope>
</reference>
<protein>
    <recommendedName>
        <fullName evidence="3">Phytocyanin domain-containing protein</fullName>
    </recommendedName>
</protein>
<dbReference type="OrthoDB" id="687943at2759"/>
<proteinExistence type="predicted"/>
<dbReference type="PANTHER" id="PTHR33021">
    <property type="entry name" value="BLUE COPPER PROTEIN"/>
    <property type="match status" value="1"/>
</dbReference>
<gene>
    <name evidence="4" type="ORF">MERR_LOCUS14993</name>
    <name evidence="5" type="ORF">MERR_LOCUS23874</name>
</gene>
<dbReference type="Gene3D" id="2.60.40.420">
    <property type="entry name" value="Cupredoxins - blue copper proteins"/>
    <property type="match status" value="2"/>
</dbReference>
<dbReference type="EMBL" id="CACVBM020001061">
    <property type="protein sequence ID" value="CAA7027758.1"/>
    <property type="molecule type" value="Genomic_DNA"/>
</dbReference>
<dbReference type="EMBL" id="CACVBM020001163">
    <property type="protein sequence ID" value="CAA7036639.1"/>
    <property type="molecule type" value="Genomic_DNA"/>
</dbReference>
<sequence length="319" mass="36281">MKLEVVCKMYNGFTKFSSFELRRILAPQDSLPERIVRCGRRLENLLLRVRDDDNILFGCGSATIYKVGDSDGWTAKDDVYYDWAERKEFHVGDSLVFEYDRNMNDVTQVSGSLEYEFCDTSSPKAVYSTGHDVVTLTEPGFYYFITSNQGQCASGQKLDVLVVHDPSRPVPPPPSKILPFGEIYKVGDLQGWSVYNSHFYSKWSEEKQFHVGDILLFEHGNEVNDVIEIKGDLEFISCDPTTPVAVHKTGHNLVRLTEPGVHYFISSEPGHCAAGLKLRVVVQPQTKAVTYPKSPKKMDLSVMDRLKNWLHTFRPQPHH</sequence>
<evidence type="ECO:0000313" key="4">
    <source>
        <dbReference type="EMBL" id="CAA7027758.1"/>
    </source>
</evidence>
<dbReference type="InterPro" id="IPR008972">
    <property type="entry name" value="Cupredoxin"/>
</dbReference>
<dbReference type="InterPro" id="IPR003245">
    <property type="entry name" value="Phytocyanin_dom"/>
</dbReference>
<dbReference type="GO" id="GO:0005886">
    <property type="term" value="C:plasma membrane"/>
    <property type="evidence" value="ECO:0007669"/>
    <property type="project" value="TreeGrafter"/>
</dbReference>